<proteinExistence type="predicted"/>
<accession>A0ABP8M439</accession>
<dbReference type="EMBL" id="BAABHC010000029">
    <property type="protein sequence ID" value="GAA4442489.1"/>
    <property type="molecule type" value="Genomic_DNA"/>
</dbReference>
<sequence length="51" mass="5609">MEDVPAKQAYYIIKNNHAVDYIEALEKRKKGDGVGKTPLLGQGGAGVVRFY</sequence>
<keyword evidence="2" id="KW-1185">Reference proteome</keyword>
<protein>
    <submittedName>
        <fullName evidence="1">Uncharacterized protein</fullName>
    </submittedName>
</protein>
<comment type="caution">
    <text evidence="1">The sequence shown here is derived from an EMBL/GenBank/DDBJ whole genome shotgun (WGS) entry which is preliminary data.</text>
</comment>
<dbReference type="Proteomes" id="UP001500552">
    <property type="component" value="Unassembled WGS sequence"/>
</dbReference>
<gene>
    <name evidence="1" type="ORF">GCM10023188_42240</name>
</gene>
<name>A0ABP8M439_9BACT</name>
<organism evidence="1 2">
    <name type="scientific">Pontibacter saemangeumensis</name>
    <dbReference type="NCBI Taxonomy" id="1084525"/>
    <lineage>
        <taxon>Bacteria</taxon>
        <taxon>Pseudomonadati</taxon>
        <taxon>Bacteroidota</taxon>
        <taxon>Cytophagia</taxon>
        <taxon>Cytophagales</taxon>
        <taxon>Hymenobacteraceae</taxon>
        <taxon>Pontibacter</taxon>
    </lineage>
</organism>
<evidence type="ECO:0000313" key="1">
    <source>
        <dbReference type="EMBL" id="GAA4442489.1"/>
    </source>
</evidence>
<evidence type="ECO:0000313" key="2">
    <source>
        <dbReference type="Proteomes" id="UP001500552"/>
    </source>
</evidence>
<reference evidence="2" key="1">
    <citation type="journal article" date="2019" name="Int. J. Syst. Evol. Microbiol.">
        <title>The Global Catalogue of Microorganisms (GCM) 10K type strain sequencing project: providing services to taxonomists for standard genome sequencing and annotation.</title>
        <authorList>
            <consortium name="The Broad Institute Genomics Platform"/>
            <consortium name="The Broad Institute Genome Sequencing Center for Infectious Disease"/>
            <person name="Wu L."/>
            <person name="Ma J."/>
        </authorList>
    </citation>
    <scope>NUCLEOTIDE SEQUENCE [LARGE SCALE GENOMIC DNA]</scope>
    <source>
        <strain evidence="2">JCM 17926</strain>
    </source>
</reference>